<evidence type="ECO:0000313" key="4">
    <source>
        <dbReference type="EMBL" id="MEF7615777.1"/>
    </source>
</evidence>
<accession>A0AAW9QJW9</accession>
<evidence type="ECO:0000259" key="3">
    <source>
        <dbReference type="PROSITE" id="PS51635"/>
    </source>
</evidence>
<comment type="caution">
    <text evidence="4">The sequence shown here is derived from an EMBL/GenBank/DDBJ whole genome shotgun (WGS) entry which is preliminary data.</text>
</comment>
<dbReference type="PROSITE" id="PS51635">
    <property type="entry name" value="PNPLA"/>
    <property type="match status" value="1"/>
</dbReference>
<gene>
    <name evidence="4" type="ORF">V4F39_17825</name>
</gene>
<proteinExistence type="predicted"/>
<feature type="domain" description="PNPLA" evidence="3">
    <location>
        <begin position="14"/>
        <end position="181"/>
    </location>
</feature>
<keyword evidence="2" id="KW-0378">Hydrolase</keyword>
<feature type="active site" description="Nucleophile" evidence="2">
    <location>
        <position position="47"/>
    </location>
</feature>
<dbReference type="AlphaFoldDB" id="A0AAW9QJW9"/>
<dbReference type="Gene3D" id="3.40.1090.10">
    <property type="entry name" value="Cytosolic phospholipase A2 catalytic domain"/>
    <property type="match status" value="2"/>
</dbReference>
<evidence type="ECO:0000313" key="5">
    <source>
        <dbReference type="Proteomes" id="UP001336250"/>
    </source>
</evidence>
<comment type="caution">
    <text evidence="2">Lacks conserved residue(s) required for the propagation of feature annotation.</text>
</comment>
<evidence type="ECO:0000256" key="1">
    <source>
        <dbReference type="ARBA" id="ARBA00023098"/>
    </source>
</evidence>
<dbReference type="EMBL" id="JAZIBG010000036">
    <property type="protein sequence ID" value="MEF7615777.1"/>
    <property type="molecule type" value="Genomic_DNA"/>
</dbReference>
<reference evidence="4 5" key="1">
    <citation type="submission" date="2024-02" db="EMBL/GenBank/DDBJ databases">
        <title>Genome sequence of Aquincola sp. MAHUQ-54.</title>
        <authorList>
            <person name="Huq M.A."/>
        </authorList>
    </citation>
    <scope>NUCLEOTIDE SEQUENCE [LARGE SCALE GENOMIC DNA]</scope>
    <source>
        <strain evidence="4 5">MAHUQ-54</strain>
    </source>
</reference>
<dbReference type="InterPro" id="IPR002641">
    <property type="entry name" value="PNPLA_dom"/>
</dbReference>
<feature type="short sequence motif" description="GXSXG" evidence="2">
    <location>
        <begin position="45"/>
        <end position="49"/>
    </location>
</feature>
<organism evidence="4 5">
    <name type="scientific">Aquincola agrisoli</name>
    <dbReference type="NCBI Taxonomy" id="3119538"/>
    <lineage>
        <taxon>Bacteria</taxon>
        <taxon>Pseudomonadati</taxon>
        <taxon>Pseudomonadota</taxon>
        <taxon>Betaproteobacteria</taxon>
        <taxon>Burkholderiales</taxon>
        <taxon>Sphaerotilaceae</taxon>
        <taxon>Aquincola</taxon>
    </lineage>
</organism>
<protein>
    <submittedName>
        <fullName evidence="4">Patatin-like phospholipase family protein</fullName>
    </submittedName>
</protein>
<dbReference type="PANTHER" id="PTHR46394:SF1">
    <property type="entry name" value="PNPLA DOMAIN-CONTAINING PROTEIN"/>
    <property type="match status" value="1"/>
</dbReference>
<keyword evidence="1 2" id="KW-0443">Lipid metabolism</keyword>
<dbReference type="GO" id="GO:0016042">
    <property type="term" value="P:lipid catabolic process"/>
    <property type="evidence" value="ECO:0007669"/>
    <property type="project" value="UniProtKB-UniRule"/>
</dbReference>
<dbReference type="InterPro" id="IPR016035">
    <property type="entry name" value="Acyl_Trfase/lysoPLipase"/>
</dbReference>
<name>A0AAW9QJW9_9BURK</name>
<dbReference type="Proteomes" id="UP001336250">
    <property type="component" value="Unassembled WGS sequence"/>
</dbReference>
<dbReference type="SUPFAM" id="SSF52151">
    <property type="entry name" value="FabD/lysophospholipase-like"/>
    <property type="match status" value="1"/>
</dbReference>
<sequence>MTCTPPLQALRLVPVLAGGGTRLPAHVGVLTALQRLGVQTPRLVGVSGGSIVAALHAAGWSPERLQTLALDIDFGRFRGFSLYQLFFHGGLTSGDTFEHWLDDLLEGACFKDLPLDLAVVATDVRRSEPVVFDRETTPDYKVARAVRHSMGIPLLFAFQSHGDKLLVDGSILSEDALHRDWAGDSTPVCLFRLRGERAAVDEAAPRRPWFPLPGYIQMLIRTFMTTLSREFVNARHWPRTVVIDVGRHSPVNFRLSRDDKAELFQRGLDTVMEILPLKFPELAPSPTAPPAQAVDGDPILEAAARAATPRGDIAFSE</sequence>
<dbReference type="PANTHER" id="PTHR46394">
    <property type="entry name" value="ANNEXIN"/>
    <property type="match status" value="1"/>
</dbReference>
<keyword evidence="2" id="KW-0442">Lipid degradation</keyword>
<dbReference type="Pfam" id="PF01734">
    <property type="entry name" value="Patatin"/>
    <property type="match status" value="1"/>
</dbReference>
<dbReference type="GO" id="GO:0016787">
    <property type="term" value="F:hydrolase activity"/>
    <property type="evidence" value="ECO:0007669"/>
    <property type="project" value="UniProtKB-UniRule"/>
</dbReference>
<evidence type="ECO:0000256" key="2">
    <source>
        <dbReference type="PROSITE-ProRule" id="PRU01161"/>
    </source>
</evidence>
<dbReference type="InterPro" id="IPR052580">
    <property type="entry name" value="Lipid_Hydrolase"/>
</dbReference>
<dbReference type="CDD" id="cd07207">
    <property type="entry name" value="Pat_ExoU_VipD_like"/>
    <property type="match status" value="1"/>
</dbReference>
<feature type="active site" description="Proton acceptor" evidence="2">
    <location>
        <position position="168"/>
    </location>
</feature>
<dbReference type="RefSeq" id="WP_332291093.1">
    <property type="nucleotide sequence ID" value="NZ_JAZIBG010000036.1"/>
</dbReference>
<keyword evidence="5" id="KW-1185">Reference proteome</keyword>